<dbReference type="NCBIfam" id="TIGR01240">
    <property type="entry name" value="mevDPdecarb"/>
    <property type="match status" value="1"/>
</dbReference>
<dbReference type="Pfam" id="PF18376">
    <property type="entry name" value="MDD_C"/>
    <property type="match status" value="1"/>
</dbReference>
<dbReference type="FunFam" id="3.30.70.890:FF:000005">
    <property type="entry name" value="Diphosphomevalonate decarboxylase"/>
    <property type="match status" value="1"/>
</dbReference>
<evidence type="ECO:0000313" key="17">
    <source>
        <dbReference type="EMBL" id="KAG0655148.1"/>
    </source>
</evidence>
<dbReference type="AlphaFoldDB" id="A0A9P7B2F2"/>
<dbReference type="OrthoDB" id="10253702at2759"/>
<keyword evidence="5 13" id="KW-0547">Nucleotide-binding</keyword>
<dbReference type="Proteomes" id="UP000777482">
    <property type="component" value="Unassembled WGS sequence"/>
</dbReference>
<evidence type="ECO:0000256" key="7">
    <source>
        <dbReference type="ARBA" id="ARBA00022955"/>
    </source>
</evidence>
<evidence type="ECO:0000313" key="18">
    <source>
        <dbReference type="Proteomes" id="UP000777482"/>
    </source>
</evidence>
<feature type="domain" description="Diphosphomevalonate decarboxylase-like N-terminal" evidence="16">
    <location>
        <begin position="12"/>
        <end position="191"/>
    </location>
</feature>
<name>A0A9P7B2F2_RHOMI</name>
<dbReference type="InterPro" id="IPR014721">
    <property type="entry name" value="Ribsml_uS5_D2-typ_fold_subgr"/>
</dbReference>
<dbReference type="InterPro" id="IPR053859">
    <property type="entry name" value="MVD-like_N"/>
</dbReference>
<keyword evidence="9 13" id="KW-0443">Lipid metabolism</keyword>
<dbReference type="GO" id="GO:0005524">
    <property type="term" value="F:ATP binding"/>
    <property type="evidence" value="ECO:0007669"/>
    <property type="project" value="UniProtKB-UniRule"/>
</dbReference>
<dbReference type="InterPro" id="IPR029765">
    <property type="entry name" value="Mev_diP_decarb"/>
</dbReference>
<keyword evidence="10 14" id="KW-1207">Sterol metabolism</keyword>
<dbReference type="Gene3D" id="3.30.70.890">
    <property type="entry name" value="GHMP kinase, C-terminal domain"/>
    <property type="match status" value="1"/>
</dbReference>
<dbReference type="GO" id="GO:0016126">
    <property type="term" value="P:sterol biosynthetic process"/>
    <property type="evidence" value="ECO:0007669"/>
    <property type="project" value="UniProtKB-KW"/>
</dbReference>
<dbReference type="InterPro" id="IPR041431">
    <property type="entry name" value="Mvd1_C"/>
</dbReference>
<feature type="domain" description="Mvd1 C-terminal" evidence="15">
    <location>
        <begin position="205"/>
        <end position="389"/>
    </location>
</feature>
<evidence type="ECO:0000256" key="5">
    <source>
        <dbReference type="ARBA" id="ARBA00022741"/>
    </source>
</evidence>
<keyword evidence="7 14" id="KW-0752">Steroid biosynthesis</keyword>
<dbReference type="SUPFAM" id="SSF54211">
    <property type="entry name" value="Ribosomal protein S5 domain 2-like"/>
    <property type="match status" value="1"/>
</dbReference>
<keyword evidence="8 14" id="KW-0756">Sterol biosynthesis</keyword>
<sequence length="412" mass="44290">MADQVYEATCTAPVNIAVVKYWGKRDTTLILPTNSSLSVTLSQDDLRSLTSARCITAAGQGSGEDRLWLNGHEEEINPDGRTHRCLAELRHLRKALESRDASLPKLTAYPLHIASENNFPTAAGLASSASGLAALIATISQLYSLTPQNGISISDLSRIARQGSGSACRSMFGGYVAWEMGQKEDGSDSVAVEVAPASHWPDLHALILVVSDKKKGTPSTAGMQRTVATSDLLQHRIDKVVPARMQRISQAILDRDFDQFAVETMADSNQFHAVCLDTQPPIFYLNDVSRAVIQLVTELNRASVDDAGRGYVAAYTYDAGPNAVLYIREPDVDRVLRLVEHYFPQSASSSSAIPTDIPAGFNAQVIPQHPLGSVARIIHTKVGDGPRVLESAQHGLLDPQSGLPKSVVASAA</sequence>
<keyword evidence="18" id="KW-1185">Reference proteome</keyword>
<gene>
    <name evidence="17" type="primary">MVD1</name>
    <name evidence="17" type="ORF">C6P46_001140</name>
</gene>
<accession>A0A9P7B2F2</accession>
<comment type="caution">
    <text evidence="17">The sequence shown here is derived from an EMBL/GenBank/DDBJ whole genome shotgun (WGS) entry which is preliminary data.</text>
</comment>
<dbReference type="SUPFAM" id="SSF55060">
    <property type="entry name" value="GHMP Kinase, C-terminal domain"/>
    <property type="match status" value="1"/>
</dbReference>
<dbReference type="Gene3D" id="3.30.230.10">
    <property type="match status" value="1"/>
</dbReference>
<dbReference type="EC" id="4.1.1.33" evidence="3 13"/>
<dbReference type="GO" id="GO:0004163">
    <property type="term" value="F:diphosphomevalonate decarboxylase activity"/>
    <property type="evidence" value="ECO:0007669"/>
    <property type="project" value="UniProtKB-UniRule"/>
</dbReference>
<dbReference type="PANTHER" id="PTHR10977">
    <property type="entry name" value="DIPHOSPHOMEVALONATE DECARBOXYLASE"/>
    <property type="match status" value="1"/>
</dbReference>
<dbReference type="InterPro" id="IPR005935">
    <property type="entry name" value="Mev_decarb"/>
</dbReference>
<evidence type="ECO:0000256" key="14">
    <source>
        <dbReference type="RuleBase" id="RU363086"/>
    </source>
</evidence>
<evidence type="ECO:0000256" key="10">
    <source>
        <dbReference type="ARBA" id="ARBA00023166"/>
    </source>
</evidence>
<reference evidence="17 18" key="1">
    <citation type="submission" date="2020-11" db="EMBL/GenBank/DDBJ databases">
        <title>Kefir isolates.</title>
        <authorList>
            <person name="Marcisauskas S."/>
            <person name="Kim Y."/>
            <person name="Blasche S."/>
        </authorList>
    </citation>
    <scope>NUCLEOTIDE SEQUENCE [LARGE SCALE GENOMIC DNA]</scope>
    <source>
        <strain evidence="17 18">KR</strain>
    </source>
</reference>
<evidence type="ECO:0000256" key="2">
    <source>
        <dbReference type="ARBA" id="ARBA00008831"/>
    </source>
</evidence>
<dbReference type="GO" id="GO:0019287">
    <property type="term" value="P:isopentenyl diphosphate biosynthetic process, mevalonate pathway"/>
    <property type="evidence" value="ECO:0007669"/>
    <property type="project" value="UniProtKB-UniRule"/>
</dbReference>
<dbReference type="Pfam" id="PF22700">
    <property type="entry name" value="MVD-like_N"/>
    <property type="match status" value="1"/>
</dbReference>
<proteinExistence type="inferred from homology"/>
<evidence type="ECO:0000256" key="13">
    <source>
        <dbReference type="PIRNR" id="PIRNR015950"/>
    </source>
</evidence>
<evidence type="ECO:0000256" key="12">
    <source>
        <dbReference type="ARBA" id="ARBA00023239"/>
    </source>
</evidence>
<dbReference type="InterPro" id="IPR036554">
    <property type="entry name" value="GHMP_kinase_C_sf"/>
</dbReference>
<evidence type="ECO:0000256" key="9">
    <source>
        <dbReference type="ARBA" id="ARBA00023098"/>
    </source>
</evidence>
<keyword evidence="12 13" id="KW-0456">Lyase</keyword>
<dbReference type="InterPro" id="IPR020568">
    <property type="entry name" value="Ribosomal_Su5_D2-typ_SF"/>
</dbReference>
<dbReference type="EMBL" id="PUHQ01000128">
    <property type="protein sequence ID" value="KAG0655148.1"/>
    <property type="molecule type" value="Genomic_DNA"/>
</dbReference>
<evidence type="ECO:0000259" key="15">
    <source>
        <dbReference type="Pfam" id="PF18376"/>
    </source>
</evidence>
<keyword evidence="6 13" id="KW-0067">ATP-binding</keyword>
<dbReference type="PIRSF" id="PIRSF015950">
    <property type="entry name" value="Mev_P_decrbx"/>
    <property type="match status" value="1"/>
</dbReference>
<evidence type="ECO:0000256" key="11">
    <source>
        <dbReference type="ARBA" id="ARBA00023221"/>
    </source>
</evidence>
<evidence type="ECO:0000256" key="1">
    <source>
        <dbReference type="ARBA" id="ARBA00005055"/>
    </source>
</evidence>
<evidence type="ECO:0000256" key="4">
    <source>
        <dbReference type="ARBA" id="ARBA00022516"/>
    </source>
</evidence>
<evidence type="ECO:0000256" key="6">
    <source>
        <dbReference type="ARBA" id="ARBA00022840"/>
    </source>
</evidence>
<dbReference type="GO" id="GO:0005829">
    <property type="term" value="C:cytosol"/>
    <property type="evidence" value="ECO:0007669"/>
    <property type="project" value="InterPro"/>
</dbReference>
<comment type="catalytic activity">
    <reaction evidence="13 14">
        <text>(R)-5-diphosphomevalonate + ATP = isopentenyl diphosphate + ADP + phosphate + CO2</text>
        <dbReference type="Rhea" id="RHEA:23732"/>
        <dbReference type="ChEBI" id="CHEBI:16526"/>
        <dbReference type="ChEBI" id="CHEBI:30616"/>
        <dbReference type="ChEBI" id="CHEBI:43474"/>
        <dbReference type="ChEBI" id="CHEBI:57557"/>
        <dbReference type="ChEBI" id="CHEBI:128769"/>
        <dbReference type="ChEBI" id="CHEBI:456216"/>
        <dbReference type="EC" id="4.1.1.33"/>
    </reaction>
</comment>
<keyword evidence="4 14" id="KW-0444">Lipid biosynthesis</keyword>
<keyword evidence="11 14" id="KW-0753">Steroid metabolism</keyword>
<comment type="pathway">
    <text evidence="1 14">Isoprenoid biosynthesis; isopentenyl diphosphate biosynthesis via mevalonate pathway; isopentenyl diphosphate from (R)-mevalonate: step 3/3.</text>
</comment>
<organism evidence="17 18">
    <name type="scientific">Rhodotorula mucilaginosa</name>
    <name type="common">Yeast</name>
    <name type="synonym">Rhodotorula rubra</name>
    <dbReference type="NCBI Taxonomy" id="5537"/>
    <lineage>
        <taxon>Eukaryota</taxon>
        <taxon>Fungi</taxon>
        <taxon>Dikarya</taxon>
        <taxon>Basidiomycota</taxon>
        <taxon>Pucciniomycotina</taxon>
        <taxon>Microbotryomycetes</taxon>
        <taxon>Sporidiobolales</taxon>
        <taxon>Sporidiobolaceae</taxon>
        <taxon>Rhodotorula</taxon>
    </lineage>
</organism>
<dbReference type="PANTHER" id="PTHR10977:SF3">
    <property type="entry name" value="DIPHOSPHOMEVALONATE DECARBOXYLASE"/>
    <property type="match status" value="1"/>
</dbReference>
<comment type="similarity">
    <text evidence="2 13 14">Belongs to the diphosphomevalonate decarboxylase family.</text>
</comment>
<evidence type="ECO:0000259" key="16">
    <source>
        <dbReference type="Pfam" id="PF22700"/>
    </source>
</evidence>
<evidence type="ECO:0000256" key="3">
    <source>
        <dbReference type="ARBA" id="ARBA00012296"/>
    </source>
</evidence>
<evidence type="ECO:0000256" key="8">
    <source>
        <dbReference type="ARBA" id="ARBA00023011"/>
    </source>
</evidence>
<dbReference type="FunFam" id="3.30.230.10:FF:000018">
    <property type="entry name" value="Diphosphomevalonate decarboxylase"/>
    <property type="match status" value="1"/>
</dbReference>
<protein>
    <recommendedName>
        <fullName evidence="3 13">Diphosphomevalonate decarboxylase</fullName>
        <ecNumber evidence="3 13">4.1.1.33</ecNumber>
    </recommendedName>
</protein>